<reference evidence="9" key="1">
    <citation type="journal article" date="2019" name="Int. J. Syst. Evol. Microbiol.">
        <title>The Global Catalogue of Microorganisms (GCM) 10K type strain sequencing project: providing services to taxonomists for standard genome sequencing and annotation.</title>
        <authorList>
            <consortium name="The Broad Institute Genomics Platform"/>
            <consortium name="The Broad Institute Genome Sequencing Center for Infectious Disease"/>
            <person name="Wu L."/>
            <person name="Ma J."/>
        </authorList>
    </citation>
    <scope>NUCLEOTIDE SEQUENCE [LARGE SCALE GENOMIC DNA]</scope>
    <source>
        <strain evidence="9">JCM 10303</strain>
    </source>
</reference>
<evidence type="ECO:0000313" key="8">
    <source>
        <dbReference type="EMBL" id="GAA0540121.1"/>
    </source>
</evidence>
<dbReference type="InterPro" id="IPR020846">
    <property type="entry name" value="MFS_dom"/>
</dbReference>
<feature type="transmembrane region" description="Helical" evidence="6">
    <location>
        <begin position="33"/>
        <end position="56"/>
    </location>
</feature>
<evidence type="ECO:0000256" key="1">
    <source>
        <dbReference type="ARBA" id="ARBA00004651"/>
    </source>
</evidence>
<dbReference type="PROSITE" id="PS50850">
    <property type="entry name" value="MFS"/>
    <property type="match status" value="1"/>
</dbReference>
<keyword evidence="9" id="KW-1185">Reference proteome</keyword>
<evidence type="ECO:0000313" key="9">
    <source>
        <dbReference type="Proteomes" id="UP001500729"/>
    </source>
</evidence>
<keyword evidence="3 6" id="KW-1133">Transmembrane helix</keyword>
<evidence type="ECO:0000256" key="3">
    <source>
        <dbReference type="ARBA" id="ARBA00022989"/>
    </source>
</evidence>
<dbReference type="SUPFAM" id="SSF103473">
    <property type="entry name" value="MFS general substrate transporter"/>
    <property type="match status" value="1"/>
</dbReference>
<organism evidence="8 9">
    <name type="scientific">Saccharopolyspora erythraea</name>
    <name type="common">Streptomyces erythraeus</name>
    <dbReference type="NCBI Taxonomy" id="1836"/>
    <lineage>
        <taxon>Bacteria</taxon>
        <taxon>Bacillati</taxon>
        <taxon>Actinomycetota</taxon>
        <taxon>Actinomycetes</taxon>
        <taxon>Pseudonocardiales</taxon>
        <taxon>Pseudonocardiaceae</taxon>
        <taxon>Saccharopolyspora</taxon>
    </lineage>
</organism>
<feature type="transmembrane region" description="Helical" evidence="6">
    <location>
        <begin position="351"/>
        <end position="372"/>
    </location>
</feature>
<feature type="transmembrane region" description="Helical" evidence="6">
    <location>
        <begin position="100"/>
        <end position="123"/>
    </location>
</feature>
<feature type="transmembrane region" description="Helical" evidence="6">
    <location>
        <begin position="251"/>
        <end position="271"/>
    </location>
</feature>
<evidence type="ECO:0000256" key="2">
    <source>
        <dbReference type="ARBA" id="ARBA00022692"/>
    </source>
</evidence>
<name>A0ABP3NAS1_SACER</name>
<gene>
    <name evidence="8" type="ORF">GCM10009533_44020</name>
</gene>
<evidence type="ECO:0000256" key="5">
    <source>
        <dbReference type="SAM" id="MobiDB-lite"/>
    </source>
</evidence>
<keyword evidence="4 6" id="KW-0472">Membrane</keyword>
<comment type="subcellular location">
    <subcellularLocation>
        <location evidence="1">Cell membrane</location>
        <topology evidence="1">Multi-pass membrane protein</topology>
    </subcellularLocation>
</comment>
<feature type="transmembrane region" description="Helical" evidence="6">
    <location>
        <begin position="185"/>
        <end position="206"/>
    </location>
</feature>
<dbReference type="Pfam" id="PF07690">
    <property type="entry name" value="MFS_1"/>
    <property type="match status" value="1"/>
</dbReference>
<dbReference type="Gene3D" id="1.20.1250.20">
    <property type="entry name" value="MFS general substrate transporter like domains"/>
    <property type="match status" value="1"/>
</dbReference>
<feature type="transmembrane region" description="Helical" evidence="6">
    <location>
        <begin position="283"/>
        <end position="299"/>
    </location>
</feature>
<evidence type="ECO:0000256" key="6">
    <source>
        <dbReference type="SAM" id="Phobius"/>
    </source>
</evidence>
<dbReference type="InterPro" id="IPR036259">
    <property type="entry name" value="MFS_trans_sf"/>
</dbReference>
<dbReference type="InterPro" id="IPR011701">
    <property type="entry name" value="MFS"/>
</dbReference>
<feature type="transmembrane region" description="Helical" evidence="6">
    <location>
        <begin position="129"/>
        <end position="150"/>
    </location>
</feature>
<feature type="transmembrane region" description="Helical" evidence="6">
    <location>
        <begin position="311"/>
        <end position="331"/>
    </location>
</feature>
<feature type="transmembrane region" description="Helical" evidence="6">
    <location>
        <begin position="227"/>
        <end position="245"/>
    </location>
</feature>
<dbReference type="EMBL" id="BAAAGS010000031">
    <property type="protein sequence ID" value="GAA0540121.1"/>
    <property type="molecule type" value="Genomic_DNA"/>
</dbReference>
<comment type="caution">
    <text evidence="8">The sequence shown here is derived from an EMBL/GenBank/DDBJ whole genome shotgun (WGS) entry which is preliminary data.</text>
</comment>
<feature type="domain" description="Major facilitator superfamily (MFS) profile" evidence="7">
    <location>
        <begin position="34"/>
        <end position="473"/>
    </location>
</feature>
<feature type="compositionally biased region" description="Polar residues" evidence="5">
    <location>
        <begin position="1"/>
        <end position="13"/>
    </location>
</feature>
<proteinExistence type="predicted"/>
<sequence>MSTEDVASATSPPGESAGADESTRSVFDRRYRALSVGVITTVSVVAFESLGVATVLPVVARELGGLGSFGWGLSALMLANIVGAVVAGRVADRGGPWVPFAASIAVFVAGCLLAAASPSWLVFLAGRAVQGFGVGGVMAIAFMSIGATYPDHLQPRMYALLSSAWSIPALAGPPIGGLVAETAGWPWVFIIIVPIAVVAALLATPAMRRLVESGAPSEAPRGWRNNVVLNSVLLTAGTAVLLLALEAVSALVVVVGVVAGLLIAGVGLRHVTPPGTLVARRGVAAGIVVRAGLCGAYFGTEAFLPLGMSELRGVGTTLSGIGLAVGALTWVGGSFWQAKVDGGTTRDRSRATALGSLVLAVGAVVVAVAILVPAVPAVFAVVGWGIGGLGMGVAVNASTSETMRLSPPESLGLTSSSLQLAQTLATALIAGLGGGLISLVTAGGGTVATALLITFAVTVAIALGSVVVAGRFRAGSEEPAPASANAVA</sequence>
<dbReference type="RefSeq" id="WP_011873867.1">
    <property type="nucleotide sequence ID" value="NZ_BAAAGS010000031.1"/>
</dbReference>
<feature type="region of interest" description="Disordered" evidence="5">
    <location>
        <begin position="1"/>
        <end position="23"/>
    </location>
</feature>
<feature type="transmembrane region" description="Helical" evidence="6">
    <location>
        <begin position="157"/>
        <end position="179"/>
    </location>
</feature>
<feature type="transmembrane region" description="Helical" evidence="6">
    <location>
        <begin position="68"/>
        <end position="88"/>
    </location>
</feature>
<evidence type="ECO:0000256" key="4">
    <source>
        <dbReference type="ARBA" id="ARBA00023136"/>
    </source>
</evidence>
<feature type="transmembrane region" description="Helical" evidence="6">
    <location>
        <begin position="420"/>
        <end position="441"/>
    </location>
</feature>
<accession>A0ABP3NAS1</accession>
<evidence type="ECO:0000259" key="7">
    <source>
        <dbReference type="PROSITE" id="PS50850"/>
    </source>
</evidence>
<dbReference type="Proteomes" id="UP001500729">
    <property type="component" value="Unassembled WGS sequence"/>
</dbReference>
<protein>
    <submittedName>
        <fullName evidence="8">MFS transporter</fullName>
    </submittedName>
</protein>
<dbReference type="PANTHER" id="PTHR23501">
    <property type="entry name" value="MAJOR FACILITATOR SUPERFAMILY"/>
    <property type="match status" value="1"/>
</dbReference>
<keyword evidence="2 6" id="KW-0812">Transmembrane</keyword>
<dbReference type="PANTHER" id="PTHR23501:SF154">
    <property type="entry name" value="MULTIDRUG-EFFLUX TRANSPORTER RV1634-RELATED"/>
    <property type="match status" value="1"/>
</dbReference>
<feature type="transmembrane region" description="Helical" evidence="6">
    <location>
        <begin position="447"/>
        <end position="469"/>
    </location>
</feature>